<keyword evidence="6 13" id="KW-1133">Transmembrane helix</keyword>
<keyword evidence="8 13" id="KW-0472">Membrane</keyword>
<evidence type="ECO:0000256" key="11">
    <source>
        <dbReference type="ARBA" id="ARBA00025614"/>
    </source>
</evidence>
<proteinExistence type="inferred from homology"/>
<feature type="transmembrane region" description="Helical" evidence="13">
    <location>
        <begin position="6"/>
        <end position="22"/>
    </location>
</feature>
<comment type="function">
    <text evidence="11">Component of the F(0) channel, it forms part of the peripheral stalk, linking F(1) to F(0). The b'-subunit is a diverged and duplicated form of b found in plants and photosynthetic bacteria.</text>
</comment>
<comment type="function">
    <text evidence="10 13">F(1)F(0) ATP synthase produces ATP from ADP in the presence of a proton or sodium gradient. F-type ATPases consist of two structural domains, F(1) containing the extramembraneous catalytic core and F(0) containing the membrane proton channel, linked together by a central stalk and a peripheral stalk. During catalysis, ATP synthesis in the catalytic domain of F(1) is coupled via a rotary mechanism of the central stalk subunits to proton translocation.</text>
</comment>
<keyword evidence="9 13" id="KW-0066">ATP synthesis</keyword>
<dbReference type="EMBL" id="FOLG01000007">
    <property type="protein sequence ID" value="SFC67097.1"/>
    <property type="molecule type" value="Genomic_DNA"/>
</dbReference>
<evidence type="ECO:0000313" key="16">
    <source>
        <dbReference type="EMBL" id="SFC67097.1"/>
    </source>
</evidence>
<evidence type="ECO:0000313" key="17">
    <source>
        <dbReference type="Proteomes" id="UP000198728"/>
    </source>
</evidence>
<dbReference type="RefSeq" id="WP_093361176.1">
    <property type="nucleotide sequence ID" value="NZ_FOLG01000007.1"/>
</dbReference>
<name>A0A1I1L208_9RHOB</name>
<evidence type="ECO:0000256" key="10">
    <source>
        <dbReference type="ARBA" id="ARBA00025198"/>
    </source>
</evidence>
<keyword evidence="13" id="KW-1003">Cell membrane</keyword>
<feature type="coiled-coil region" evidence="15">
    <location>
        <begin position="34"/>
        <end position="101"/>
    </location>
</feature>
<keyword evidence="3 13" id="KW-0138">CF(0)</keyword>
<comment type="subunit">
    <text evidence="13">F-type ATPases have 2 components, F(1) - the catalytic core - and F(0) - the membrane proton channel. F(1) has five subunits: alpha(3), beta(3), gamma(1), delta(1), epsilon(1). F(0) has three main subunits: a(1), b(2) and c(10-14). The alpha and beta chains form an alternating ring which encloses part of the gamma chain. F(1) is attached to F(0) by a central stalk formed by the gamma and epsilon chains, while a peripheral stalk is formed by the delta and b chains.</text>
</comment>
<dbReference type="GO" id="GO:0046933">
    <property type="term" value="F:proton-transporting ATP synthase activity, rotational mechanism"/>
    <property type="evidence" value="ECO:0007669"/>
    <property type="project" value="UniProtKB-UniRule"/>
</dbReference>
<keyword evidence="17" id="KW-1185">Reference proteome</keyword>
<keyword evidence="7 13" id="KW-0406">Ion transport</keyword>
<sequence>MTIDWWTLGLQTLNFLVLLWILKRFLFRPVSRIIEERQAAAHAALDEAEAARREAREVRDAAQVEAERVAAARSDVLAAAQQEAEREKSRLLKEARAAADTALAEGAAELERVREAQARALAEDAAQLATDIAGRLLARLPEVARPTAFIDGLAEAVADLPDATRAGMGADTPLRVRAAQDMAEEERNMLRRRLGEVLGHSPKLTFEVDPGLVAGLELVGPHAVVRDHFRADLERIREELSRHD</sequence>
<comment type="similarity">
    <text evidence="1 13 14">Belongs to the ATPase B chain family.</text>
</comment>
<organism evidence="16 17">
    <name type="scientific">Tropicimonas isoalkanivorans</name>
    <dbReference type="NCBI Taxonomy" id="441112"/>
    <lineage>
        <taxon>Bacteria</taxon>
        <taxon>Pseudomonadati</taxon>
        <taxon>Pseudomonadota</taxon>
        <taxon>Alphaproteobacteria</taxon>
        <taxon>Rhodobacterales</taxon>
        <taxon>Roseobacteraceae</taxon>
        <taxon>Tropicimonas</taxon>
    </lineage>
</organism>
<evidence type="ECO:0000256" key="7">
    <source>
        <dbReference type="ARBA" id="ARBA00023065"/>
    </source>
</evidence>
<evidence type="ECO:0000256" key="2">
    <source>
        <dbReference type="ARBA" id="ARBA00022448"/>
    </source>
</evidence>
<evidence type="ECO:0000256" key="3">
    <source>
        <dbReference type="ARBA" id="ARBA00022547"/>
    </source>
</evidence>
<keyword evidence="15" id="KW-0175">Coiled coil</keyword>
<dbReference type="InterPro" id="IPR050059">
    <property type="entry name" value="ATP_synthase_B_chain"/>
</dbReference>
<evidence type="ECO:0000256" key="15">
    <source>
        <dbReference type="SAM" id="Coils"/>
    </source>
</evidence>
<dbReference type="STRING" id="441112.SAMN04488094_107188"/>
<dbReference type="Pfam" id="PF00430">
    <property type="entry name" value="ATP-synt_B"/>
    <property type="match status" value="1"/>
</dbReference>
<reference evidence="16 17" key="1">
    <citation type="submission" date="2016-10" db="EMBL/GenBank/DDBJ databases">
        <authorList>
            <person name="de Groot N.N."/>
        </authorList>
    </citation>
    <scope>NUCLEOTIDE SEQUENCE [LARGE SCALE GENOMIC DNA]</scope>
    <source>
        <strain evidence="16 17">DSM 19548</strain>
    </source>
</reference>
<dbReference type="PANTHER" id="PTHR33445:SF2">
    <property type="entry name" value="ATP SYNTHASE SUBUNIT B', CHLOROPLASTIC"/>
    <property type="match status" value="1"/>
</dbReference>
<dbReference type="HAMAP" id="MF_01398">
    <property type="entry name" value="ATP_synth_b_bprime"/>
    <property type="match status" value="1"/>
</dbReference>
<dbReference type="PANTHER" id="PTHR33445">
    <property type="entry name" value="ATP SYNTHASE SUBUNIT B', CHLOROPLASTIC"/>
    <property type="match status" value="1"/>
</dbReference>
<dbReference type="InterPro" id="IPR002146">
    <property type="entry name" value="ATP_synth_b/b'su_bac/chlpt"/>
</dbReference>
<dbReference type="GO" id="GO:0045259">
    <property type="term" value="C:proton-transporting ATP synthase complex"/>
    <property type="evidence" value="ECO:0007669"/>
    <property type="project" value="UniProtKB-KW"/>
</dbReference>
<comment type="subcellular location">
    <subcellularLocation>
        <location evidence="13">Cell membrane</location>
        <topology evidence="13">Single-pass membrane protein</topology>
    </subcellularLocation>
    <subcellularLocation>
        <location evidence="12">Endomembrane system</location>
        <topology evidence="12">Single-pass membrane protein</topology>
    </subcellularLocation>
</comment>
<keyword evidence="2 13" id="KW-0813">Transport</keyword>
<accession>A0A1I1L208</accession>
<dbReference type="GO" id="GO:0046961">
    <property type="term" value="F:proton-transporting ATPase activity, rotational mechanism"/>
    <property type="evidence" value="ECO:0007669"/>
    <property type="project" value="TreeGrafter"/>
</dbReference>
<dbReference type="OrthoDB" id="466272at2"/>
<evidence type="ECO:0000256" key="9">
    <source>
        <dbReference type="ARBA" id="ARBA00023310"/>
    </source>
</evidence>
<dbReference type="GO" id="GO:0012505">
    <property type="term" value="C:endomembrane system"/>
    <property type="evidence" value="ECO:0007669"/>
    <property type="project" value="UniProtKB-SubCell"/>
</dbReference>
<evidence type="ECO:0000256" key="4">
    <source>
        <dbReference type="ARBA" id="ARBA00022692"/>
    </source>
</evidence>
<evidence type="ECO:0000256" key="1">
    <source>
        <dbReference type="ARBA" id="ARBA00005513"/>
    </source>
</evidence>
<dbReference type="Proteomes" id="UP000198728">
    <property type="component" value="Unassembled WGS sequence"/>
</dbReference>
<keyword evidence="5 13" id="KW-0375">Hydrogen ion transport</keyword>
<evidence type="ECO:0000256" key="12">
    <source>
        <dbReference type="ARBA" id="ARBA00037847"/>
    </source>
</evidence>
<gene>
    <name evidence="13" type="primary">atpF</name>
    <name evidence="16" type="ORF">SAMN04488094_107188</name>
</gene>
<evidence type="ECO:0000256" key="6">
    <source>
        <dbReference type="ARBA" id="ARBA00022989"/>
    </source>
</evidence>
<evidence type="ECO:0000256" key="5">
    <source>
        <dbReference type="ARBA" id="ARBA00022781"/>
    </source>
</evidence>
<protein>
    <recommendedName>
        <fullName evidence="13">ATP synthase subunit b</fullName>
    </recommendedName>
    <alternativeName>
        <fullName evidence="13">ATP synthase F(0) sector subunit b</fullName>
    </alternativeName>
    <alternativeName>
        <fullName evidence="13">ATPase subunit I</fullName>
    </alternativeName>
    <alternativeName>
        <fullName evidence="13">F-type ATPase subunit b</fullName>
        <shortName evidence="13">F-ATPase subunit b</shortName>
    </alternativeName>
</protein>
<keyword evidence="4 13" id="KW-0812">Transmembrane</keyword>
<evidence type="ECO:0000256" key="8">
    <source>
        <dbReference type="ARBA" id="ARBA00023136"/>
    </source>
</evidence>
<dbReference type="AlphaFoldDB" id="A0A1I1L208"/>
<evidence type="ECO:0000256" key="13">
    <source>
        <dbReference type="HAMAP-Rule" id="MF_01398"/>
    </source>
</evidence>
<dbReference type="GO" id="GO:0005886">
    <property type="term" value="C:plasma membrane"/>
    <property type="evidence" value="ECO:0007669"/>
    <property type="project" value="UniProtKB-SubCell"/>
</dbReference>
<dbReference type="CDD" id="cd06503">
    <property type="entry name" value="ATP-synt_Fo_b"/>
    <property type="match status" value="1"/>
</dbReference>
<evidence type="ECO:0000256" key="14">
    <source>
        <dbReference type="RuleBase" id="RU003848"/>
    </source>
</evidence>